<dbReference type="VEuPathDB" id="FungiDB:CHGG_00819"/>
<accession>Q2HG35</accession>
<evidence type="ECO:0000256" key="1">
    <source>
        <dbReference type="SAM" id="MobiDB-lite"/>
    </source>
</evidence>
<evidence type="ECO:0000313" key="3">
    <source>
        <dbReference type="Proteomes" id="UP000001056"/>
    </source>
</evidence>
<proteinExistence type="predicted"/>
<sequence>MHPVHAAEQQTAHQPAHELPKSAPPGPESCINNVGQPPEDHSKTTTRQGADACLHAGDATGSGLLMLPETTQTTTPFPHPNLLPARDICTPMNNHCTNPCYAEDDAGSVLHTIHRCSAAHRSDGAAGAAQHAHAMPCMYPFGDSWCGCTHGLTGQHTAYERVLTYAGETVRVEGIWRTLGGQRRDRRAEWRGRARAVSNKRVVPIWTNEIESQLQNMVVIQNNMKRSWR</sequence>
<reference evidence="3" key="1">
    <citation type="journal article" date="2015" name="Genome Announc.">
        <title>Draft genome sequence of the cellulolytic fungus Chaetomium globosum.</title>
        <authorList>
            <person name="Cuomo C.A."/>
            <person name="Untereiner W.A."/>
            <person name="Ma L.-J."/>
            <person name="Grabherr M."/>
            <person name="Birren B.W."/>
        </authorList>
    </citation>
    <scope>NUCLEOTIDE SEQUENCE [LARGE SCALE GENOMIC DNA]</scope>
    <source>
        <strain evidence="3">ATCC 6205 / CBS 148.51 / DSM 1962 / NBRC 6347 / NRRL 1970</strain>
    </source>
</reference>
<dbReference type="RefSeq" id="XP_001220040.1">
    <property type="nucleotide sequence ID" value="XM_001220039.1"/>
</dbReference>
<keyword evidence="3" id="KW-1185">Reference proteome</keyword>
<protein>
    <submittedName>
        <fullName evidence="2">Uncharacterized protein</fullName>
    </submittedName>
</protein>
<dbReference type="InParanoid" id="Q2HG35"/>
<dbReference type="HOGENOM" id="CLU_1209694_0_0_1"/>
<dbReference type="GeneID" id="4386249"/>
<dbReference type="Proteomes" id="UP000001056">
    <property type="component" value="Unassembled WGS sequence"/>
</dbReference>
<dbReference type="AlphaFoldDB" id="Q2HG35"/>
<gene>
    <name evidence="2" type="ORF">CHGG_00819</name>
</gene>
<organism evidence="2 3">
    <name type="scientific">Chaetomium globosum (strain ATCC 6205 / CBS 148.51 / DSM 1962 / NBRC 6347 / NRRL 1970)</name>
    <name type="common">Soil fungus</name>
    <dbReference type="NCBI Taxonomy" id="306901"/>
    <lineage>
        <taxon>Eukaryota</taxon>
        <taxon>Fungi</taxon>
        <taxon>Dikarya</taxon>
        <taxon>Ascomycota</taxon>
        <taxon>Pezizomycotina</taxon>
        <taxon>Sordariomycetes</taxon>
        <taxon>Sordariomycetidae</taxon>
        <taxon>Sordariales</taxon>
        <taxon>Chaetomiaceae</taxon>
        <taxon>Chaetomium</taxon>
    </lineage>
</organism>
<name>Q2HG35_CHAGB</name>
<dbReference type="OrthoDB" id="10533939at2759"/>
<evidence type="ECO:0000313" key="2">
    <source>
        <dbReference type="EMBL" id="EAQ92584.1"/>
    </source>
</evidence>
<feature type="region of interest" description="Disordered" evidence="1">
    <location>
        <begin position="1"/>
        <end position="48"/>
    </location>
</feature>
<dbReference type="EMBL" id="CH408029">
    <property type="protein sequence ID" value="EAQ92584.1"/>
    <property type="molecule type" value="Genomic_DNA"/>
</dbReference>